<evidence type="ECO:0000256" key="7">
    <source>
        <dbReference type="ARBA" id="ARBA00023136"/>
    </source>
</evidence>
<dbReference type="EMBL" id="SOHQ01000022">
    <property type="protein sequence ID" value="TFD79565.1"/>
    <property type="molecule type" value="Genomic_DNA"/>
</dbReference>
<dbReference type="Proteomes" id="UP000298218">
    <property type="component" value="Unassembled WGS sequence"/>
</dbReference>
<dbReference type="GO" id="GO:0005886">
    <property type="term" value="C:plasma membrane"/>
    <property type="evidence" value="ECO:0007669"/>
    <property type="project" value="UniProtKB-SubCell"/>
</dbReference>
<protein>
    <submittedName>
        <fullName evidence="10">MFS transporter</fullName>
    </submittedName>
</protein>
<sequence length="563" mass="58219">MTHRQVLEALSGLLLGMFVSILAGTVVSTSLPVIIADLHGGQSSYTWVITATLLATTVSTPIWGKFADLFNRKLLIQLSLVIFVLGSALAGFSQDTGTLIGFRVLQGLGAGGLAALSQIIMADIISPRDRGKYAGLFGAVMALGTVGGPLLGGVITDAFGWRWNFFIALPVAIVAIVLLQRTLHLPERVKRVVRIDYLGAVLIAGGVSLLMIWVTLAGSQFEWASVVSVVMVGAAVLLLVAAVIVEATVKDPIIPLAMFKNRTFSIATVASIAVGVSLFGTSLFLSQYMQLARGATPTQSGLLTIPMMGGFLVSSTAFGTLISRTGKWKAIMITGATLVIMGQLLLGTLTSTTNLVLVGVFMFILGAGLGSLMQNLVLVVQNAIDVKTLGVATSGITFFRSLGGTVGVSVLGSVLGTVVADHIRSGIGTLTPEQQILAAGSIGTGTIPSISALPGSLRVIVESAYGSGAGTVFLLGTPLAVITLIMVTLLPNIPLGGKTAIARAHSEKLDREADARAPAEHELADMEDILIDVSSGSAGLTPVGLNTPTGSIRVVPPAHRPDL</sequence>
<feature type="transmembrane region" description="Helical" evidence="8">
    <location>
        <begin position="161"/>
        <end position="183"/>
    </location>
</feature>
<dbReference type="Gene3D" id="1.20.1250.20">
    <property type="entry name" value="MFS general substrate transporter like domains"/>
    <property type="match status" value="1"/>
</dbReference>
<feature type="transmembrane region" description="Helical" evidence="8">
    <location>
        <begin position="223"/>
        <end position="245"/>
    </location>
</feature>
<accession>A0A4Y8KUQ6</accession>
<dbReference type="PROSITE" id="PS50850">
    <property type="entry name" value="MFS"/>
    <property type="match status" value="1"/>
</dbReference>
<feature type="transmembrane region" description="Helical" evidence="8">
    <location>
        <begin position="12"/>
        <end position="35"/>
    </location>
</feature>
<keyword evidence="11" id="KW-1185">Reference proteome</keyword>
<comment type="subcellular location">
    <subcellularLocation>
        <location evidence="1">Cell membrane</location>
        <topology evidence="1">Multi-pass membrane protein</topology>
    </subcellularLocation>
</comment>
<dbReference type="InterPro" id="IPR020846">
    <property type="entry name" value="MFS_dom"/>
</dbReference>
<feature type="transmembrane region" description="Helical" evidence="8">
    <location>
        <begin position="301"/>
        <end position="323"/>
    </location>
</feature>
<feature type="transmembrane region" description="Helical" evidence="8">
    <location>
        <begin position="266"/>
        <end position="289"/>
    </location>
</feature>
<feature type="transmembrane region" description="Helical" evidence="8">
    <location>
        <begin position="472"/>
        <end position="493"/>
    </location>
</feature>
<keyword evidence="6 8" id="KW-1133">Transmembrane helix</keyword>
<reference evidence="10 11" key="1">
    <citation type="submission" date="2019-03" db="EMBL/GenBank/DDBJ databases">
        <title>Genomics of glacier-inhabiting Cryobacterium strains.</title>
        <authorList>
            <person name="Liu Q."/>
            <person name="Xin Y.-H."/>
        </authorList>
    </citation>
    <scope>NUCLEOTIDE SEQUENCE [LARGE SCALE GENOMIC DNA]</scope>
    <source>
        <strain evidence="10 11">CGMCC 1.4292</strain>
    </source>
</reference>
<dbReference type="PANTHER" id="PTHR23501:SF197">
    <property type="entry name" value="COMD"/>
    <property type="match status" value="1"/>
</dbReference>
<feature type="transmembrane region" description="Helical" evidence="8">
    <location>
        <begin position="330"/>
        <end position="349"/>
    </location>
</feature>
<feature type="transmembrane region" description="Helical" evidence="8">
    <location>
        <begin position="355"/>
        <end position="380"/>
    </location>
</feature>
<keyword evidence="4" id="KW-1003">Cell membrane</keyword>
<feature type="transmembrane region" description="Helical" evidence="8">
    <location>
        <begin position="47"/>
        <end position="67"/>
    </location>
</feature>
<dbReference type="FunFam" id="1.20.1720.10:FF:000004">
    <property type="entry name" value="EmrB/QacA family drug resistance transporter"/>
    <property type="match status" value="1"/>
</dbReference>
<evidence type="ECO:0000256" key="1">
    <source>
        <dbReference type="ARBA" id="ARBA00004651"/>
    </source>
</evidence>
<dbReference type="InterPro" id="IPR011701">
    <property type="entry name" value="MFS"/>
</dbReference>
<evidence type="ECO:0000313" key="10">
    <source>
        <dbReference type="EMBL" id="TFD79565.1"/>
    </source>
</evidence>
<feature type="transmembrane region" description="Helical" evidence="8">
    <location>
        <begin position="100"/>
        <end position="121"/>
    </location>
</feature>
<dbReference type="SUPFAM" id="SSF103473">
    <property type="entry name" value="MFS general substrate transporter"/>
    <property type="match status" value="1"/>
</dbReference>
<evidence type="ECO:0000256" key="8">
    <source>
        <dbReference type="SAM" id="Phobius"/>
    </source>
</evidence>
<dbReference type="PRINTS" id="PR01036">
    <property type="entry name" value="TCRTETB"/>
</dbReference>
<evidence type="ECO:0000256" key="4">
    <source>
        <dbReference type="ARBA" id="ARBA00022475"/>
    </source>
</evidence>
<evidence type="ECO:0000256" key="5">
    <source>
        <dbReference type="ARBA" id="ARBA00022692"/>
    </source>
</evidence>
<proteinExistence type="inferred from homology"/>
<dbReference type="Pfam" id="PF07690">
    <property type="entry name" value="MFS_1"/>
    <property type="match status" value="1"/>
</dbReference>
<gene>
    <name evidence="10" type="ORF">E3T53_07420</name>
</gene>
<feature type="transmembrane region" description="Helical" evidence="8">
    <location>
        <begin position="401"/>
        <end position="420"/>
    </location>
</feature>
<evidence type="ECO:0000256" key="3">
    <source>
        <dbReference type="ARBA" id="ARBA00022448"/>
    </source>
</evidence>
<feature type="transmembrane region" description="Helical" evidence="8">
    <location>
        <begin position="195"/>
        <end position="217"/>
    </location>
</feature>
<keyword evidence="3" id="KW-0813">Transport</keyword>
<dbReference type="RefSeq" id="WP_134175372.1">
    <property type="nucleotide sequence ID" value="NZ_SODI01000001.1"/>
</dbReference>
<dbReference type="OrthoDB" id="7375466at2"/>
<dbReference type="InterPro" id="IPR036259">
    <property type="entry name" value="MFS_trans_sf"/>
</dbReference>
<comment type="similarity">
    <text evidence="2">Belongs to the major facilitator superfamily. TCR/Tet family.</text>
</comment>
<evidence type="ECO:0000259" key="9">
    <source>
        <dbReference type="PROSITE" id="PS50850"/>
    </source>
</evidence>
<organism evidence="10 11">
    <name type="scientific">Cryobacterium psychrophilum</name>
    <dbReference type="NCBI Taxonomy" id="41988"/>
    <lineage>
        <taxon>Bacteria</taxon>
        <taxon>Bacillati</taxon>
        <taxon>Actinomycetota</taxon>
        <taxon>Actinomycetes</taxon>
        <taxon>Micrococcales</taxon>
        <taxon>Microbacteriaceae</taxon>
        <taxon>Cryobacterium</taxon>
    </lineage>
</organism>
<evidence type="ECO:0000256" key="2">
    <source>
        <dbReference type="ARBA" id="ARBA00007520"/>
    </source>
</evidence>
<keyword evidence="5 8" id="KW-0812">Transmembrane</keyword>
<dbReference type="AlphaFoldDB" id="A0A4Y8KUQ6"/>
<feature type="transmembrane region" description="Helical" evidence="8">
    <location>
        <begin position="74"/>
        <end position="94"/>
    </location>
</feature>
<evidence type="ECO:0000256" key="6">
    <source>
        <dbReference type="ARBA" id="ARBA00022989"/>
    </source>
</evidence>
<comment type="caution">
    <text evidence="10">The sequence shown here is derived from an EMBL/GenBank/DDBJ whole genome shotgun (WGS) entry which is preliminary data.</text>
</comment>
<dbReference type="Gene3D" id="1.20.1720.10">
    <property type="entry name" value="Multidrug resistance protein D"/>
    <property type="match status" value="1"/>
</dbReference>
<evidence type="ECO:0000313" key="11">
    <source>
        <dbReference type="Proteomes" id="UP000298218"/>
    </source>
</evidence>
<dbReference type="PANTHER" id="PTHR23501">
    <property type="entry name" value="MAJOR FACILITATOR SUPERFAMILY"/>
    <property type="match status" value="1"/>
</dbReference>
<name>A0A4Y8KUQ6_9MICO</name>
<feature type="domain" description="Major facilitator superfamily (MFS) profile" evidence="9">
    <location>
        <begin position="9"/>
        <end position="495"/>
    </location>
</feature>
<dbReference type="GO" id="GO:0022857">
    <property type="term" value="F:transmembrane transporter activity"/>
    <property type="evidence" value="ECO:0007669"/>
    <property type="project" value="InterPro"/>
</dbReference>
<feature type="transmembrane region" description="Helical" evidence="8">
    <location>
        <begin position="133"/>
        <end position="155"/>
    </location>
</feature>
<keyword evidence="7 8" id="KW-0472">Membrane</keyword>